<dbReference type="OrthoDB" id="373008at2759"/>
<feature type="compositionally biased region" description="Basic and acidic residues" evidence="2">
    <location>
        <begin position="1"/>
        <end position="34"/>
    </location>
</feature>
<reference evidence="3 4" key="1">
    <citation type="submission" date="2013-02" db="EMBL/GenBank/DDBJ databases">
        <title>The Genome Annotation of Plasmodium falciparum MaliPS096_E11.</title>
        <authorList>
            <consortium name="The Broad Institute Genome Sequencing Platform"/>
            <consortium name="The Broad Institute Genome Sequencing Center for Infectious Disease"/>
            <person name="Neafsey D."/>
            <person name="Hoffman S."/>
            <person name="Volkman S."/>
            <person name="Rosenthal P."/>
            <person name="Walker B."/>
            <person name="Young S.K."/>
            <person name="Zeng Q."/>
            <person name="Gargeya S."/>
            <person name="Fitzgerald M."/>
            <person name="Haas B."/>
            <person name="Abouelleil A."/>
            <person name="Allen A.W."/>
            <person name="Alvarado L."/>
            <person name="Arachchi H.M."/>
            <person name="Berlin A.M."/>
            <person name="Chapman S.B."/>
            <person name="Gainer-Dewar J."/>
            <person name="Goldberg J."/>
            <person name="Griggs A."/>
            <person name="Gujja S."/>
            <person name="Hansen M."/>
            <person name="Howarth C."/>
            <person name="Imamovic A."/>
            <person name="Ireland A."/>
            <person name="Larimer J."/>
            <person name="McCowan C."/>
            <person name="Murphy C."/>
            <person name="Pearson M."/>
            <person name="Poon T.W."/>
            <person name="Priest M."/>
            <person name="Roberts A."/>
            <person name="Saif S."/>
            <person name="Shea T."/>
            <person name="Sisk P."/>
            <person name="Sykes S."/>
            <person name="Wortman J."/>
            <person name="Nusbaum C."/>
            <person name="Birren B."/>
        </authorList>
    </citation>
    <scope>NUCLEOTIDE SEQUENCE [LARGE SCALE GENOMIC DNA]</scope>
    <source>
        <strain evidence="3 4">MaliPS096_E11</strain>
    </source>
</reference>
<feature type="region of interest" description="Disordered" evidence="2">
    <location>
        <begin position="131"/>
        <end position="166"/>
    </location>
</feature>
<dbReference type="EMBL" id="KI925542">
    <property type="protein sequence ID" value="ETW49548.1"/>
    <property type="molecule type" value="Genomic_DNA"/>
</dbReference>
<evidence type="ECO:0000313" key="3">
    <source>
        <dbReference type="EMBL" id="ETW49548.1"/>
    </source>
</evidence>
<organism evidence="3 4">
    <name type="scientific">Plasmodium falciparum MaliPS096_E11</name>
    <dbReference type="NCBI Taxonomy" id="1036727"/>
    <lineage>
        <taxon>Eukaryota</taxon>
        <taxon>Sar</taxon>
        <taxon>Alveolata</taxon>
        <taxon>Apicomplexa</taxon>
        <taxon>Aconoidasida</taxon>
        <taxon>Haemosporida</taxon>
        <taxon>Plasmodiidae</taxon>
        <taxon>Plasmodium</taxon>
        <taxon>Plasmodium (Laverania)</taxon>
    </lineage>
</organism>
<protein>
    <submittedName>
        <fullName evidence="3">Uncharacterized protein</fullName>
    </submittedName>
</protein>
<evidence type="ECO:0000313" key="4">
    <source>
        <dbReference type="Proteomes" id="UP000030699"/>
    </source>
</evidence>
<keyword evidence="1" id="KW-0175">Coiled coil</keyword>
<feature type="coiled-coil region" evidence="1">
    <location>
        <begin position="99"/>
        <end position="126"/>
    </location>
</feature>
<feature type="region of interest" description="Disordered" evidence="2">
    <location>
        <begin position="1"/>
        <end position="93"/>
    </location>
</feature>
<dbReference type="AlphaFoldDB" id="A0A024WRG5"/>
<accession>A0A024WRG5</accession>
<dbReference type="Proteomes" id="UP000030699">
    <property type="component" value="Unassembled WGS sequence"/>
</dbReference>
<name>A0A024WRG5_PLAFA</name>
<feature type="compositionally biased region" description="Basic and acidic residues" evidence="2">
    <location>
        <begin position="138"/>
        <end position="152"/>
    </location>
</feature>
<gene>
    <name evidence="3" type="ORF">PFMALIP_02476</name>
</gene>
<evidence type="ECO:0000256" key="2">
    <source>
        <dbReference type="SAM" id="MobiDB-lite"/>
    </source>
</evidence>
<reference evidence="3 4" key="2">
    <citation type="submission" date="2013-02" db="EMBL/GenBank/DDBJ databases">
        <title>The Genome Sequence of Plasmodium falciparum MaliPS096_E11.</title>
        <authorList>
            <consortium name="The Broad Institute Genome Sequencing Platform"/>
            <consortium name="The Broad Institute Genome Sequencing Center for Infectious Disease"/>
            <person name="Neafsey D."/>
            <person name="Cheeseman I."/>
            <person name="Volkman S."/>
            <person name="Adams J."/>
            <person name="Walker B."/>
            <person name="Young S.K."/>
            <person name="Zeng Q."/>
            <person name="Gargeya S."/>
            <person name="Fitzgerald M."/>
            <person name="Haas B."/>
            <person name="Abouelleil A."/>
            <person name="Alvarado L."/>
            <person name="Arachchi H.M."/>
            <person name="Berlin A.M."/>
            <person name="Chapman S.B."/>
            <person name="Dewar J."/>
            <person name="Goldberg J."/>
            <person name="Griggs A."/>
            <person name="Gujja S."/>
            <person name="Hansen M."/>
            <person name="Howarth C."/>
            <person name="Imamovic A."/>
            <person name="Larimer J."/>
            <person name="McCowan C."/>
            <person name="Murphy C."/>
            <person name="Neiman D."/>
            <person name="Pearson M."/>
            <person name="Priest M."/>
            <person name="Roberts A."/>
            <person name="Saif S."/>
            <person name="Shea T."/>
            <person name="Sisk P."/>
            <person name="Sykes S."/>
            <person name="Wortman J."/>
            <person name="Nusbaum C."/>
            <person name="Birren B."/>
        </authorList>
    </citation>
    <scope>NUCLEOTIDE SEQUENCE [LARGE SCALE GENOMIC DNA]</scope>
    <source>
        <strain evidence="3 4">MaliPS096_E11</strain>
    </source>
</reference>
<proteinExistence type="predicted"/>
<evidence type="ECO:0000256" key="1">
    <source>
        <dbReference type="SAM" id="Coils"/>
    </source>
</evidence>
<sequence length="348" mass="39932">MKCKHDNIKDDNIKDDNIKDDNTINDNKNNDNKNNDNNNNDNILPNVTEEESNKKHSLNLNNHERKKSLPVEPLNNNNEKKQKDNNSKLVLSNDIHNNNKDIIQNKDNVKRKISNVNNNINNINNTLIHKVDSNYSDKNSDAPKKYDNEEKPSNTLSENNSKVEKKSLNPLFKSKMKIEKKNPPILIKTNNTDNKNKNIVMKKNNLVERANLIKKKQTDIINDEIFNDNHFKKICNDETTQMLNAFVPFDLDPPPLYAENPETVSPLTPISEIIDCIYSIFNKSTEDTITRLRQSKDNTAECLNTLKLTIEALDGNEKSVISQLNKNMAIEKECLGEVDEVIKSINDD</sequence>